<proteinExistence type="predicted"/>
<dbReference type="EMBL" id="PUHZ01000015">
    <property type="protein sequence ID" value="PQO45282.1"/>
    <property type="molecule type" value="Genomic_DNA"/>
</dbReference>
<comment type="caution">
    <text evidence="1">The sequence shown here is derived from an EMBL/GenBank/DDBJ whole genome shotgun (WGS) entry which is preliminary data.</text>
</comment>
<dbReference type="AlphaFoldDB" id="A0A2S8GLH5"/>
<gene>
    <name evidence="1" type="ORF">C5Y93_15105</name>
</gene>
<sequence>MLLAVAAVSSSPCLAQEETPEEAPSELMTFAHLSYFSDRGLMTGMSAYGRSAYGFDAPASGQAKTLIEKFGDAPAELRELLQPREANLLDSPLDIDWLDRMAEAEPDVPETLARLSCFGLIELFRHQNSRLLDTPLVTRKEMMDKLGECVEPMKICYAGLIGHGLTRNQEIVLTGQMRRLSVDFDLIVLASLSPKERARVNQLIKVALPVTIQQVRQDNQKFGPFAFSTK</sequence>
<dbReference type="Proteomes" id="UP000237819">
    <property type="component" value="Unassembled WGS sequence"/>
</dbReference>
<name>A0A2S8GLH5_9BACT</name>
<protein>
    <submittedName>
        <fullName evidence="1">Uncharacterized protein</fullName>
    </submittedName>
</protein>
<accession>A0A2S8GLH5</accession>
<organism evidence="1 2">
    <name type="scientific">Blastopirellula marina</name>
    <dbReference type="NCBI Taxonomy" id="124"/>
    <lineage>
        <taxon>Bacteria</taxon>
        <taxon>Pseudomonadati</taxon>
        <taxon>Planctomycetota</taxon>
        <taxon>Planctomycetia</taxon>
        <taxon>Pirellulales</taxon>
        <taxon>Pirellulaceae</taxon>
        <taxon>Blastopirellula</taxon>
    </lineage>
</organism>
<evidence type="ECO:0000313" key="2">
    <source>
        <dbReference type="Proteomes" id="UP000237819"/>
    </source>
</evidence>
<reference evidence="1 2" key="1">
    <citation type="submission" date="2018-02" db="EMBL/GenBank/DDBJ databases">
        <title>Comparative genomes isolates from brazilian mangrove.</title>
        <authorList>
            <person name="Araujo J.E."/>
            <person name="Taketani R.G."/>
            <person name="Silva M.C.P."/>
            <person name="Loureco M.V."/>
            <person name="Andreote F.D."/>
        </authorList>
    </citation>
    <scope>NUCLEOTIDE SEQUENCE [LARGE SCALE GENOMIC DNA]</scope>
    <source>
        <strain evidence="1 2">Nap-Phe MGV</strain>
    </source>
</reference>
<evidence type="ECO:0000313" key="1">
    <source>
        <dbReference type="EMBL" id="PQO45282.1"/>
    </source>
</evidence>